<protein>
    <submittedName>
        <fullName evidence="1">Uncharacterized protein</fullName>
    </submittedName>
</protein>
<accession>A0A378VWH2</accession>
<gene>
    <name evidence="1" type="ORF">NCTC11421_01510</name>
</gene>
<name>A0A378VWH2_NEIGO</name>
<dbReference type="AlphaFoldDB" id="A0A378VWH2"/>
<evidence type="ECO:0000313" key="1">
    <source>
        <dbReference type="EMBL" id="SUA21538.1"/>
    </source>
</evidence>
<sequence length="59" mass="6407">MGVFGCAWATIGGLRMPFAAAGYLLKVLLRVLPFPSITVLNVAVKSWMRKTSLITLKVV</sequence>
<proteinExistence type="predicted"/>
<dbReference type="EMBL" id="UGRI01000001">
    <property type="protein sequence ID" value="SUA21538.1"/>
    <property type="molecule type" value="Genomic_DNA"/>
</dbReference>
<organism evidence="1">
    <name type="scientific">Neisseria gonorrhoeae</name>
    <dbReference type="NCBI Taxonomy" id="485"/>
    <lineage>
        <taxon>Bacteria</taxon>
        <taxon>Pseudomonadati</taxon>
        <taxon>Pseudomonadota</taxon>
        <taxon>Betaproteobacteria</taxon>
        <taxon>Neisseriales</taxon>
        <taxon>Neisseriaceae</taxon>
        <taxon>Neisseria</taxon>
    </lineage>
</organism>
<reference evidence="1" key="1">
    <citation type="submission" date="2018-06" db="EMBL/GenBank/DDBJ databases">
        <authorList>
            <consortium name="Pathogen Informatics"/>
            <person name="Doyle S."/>
        </authorList>
    </citation>
    <scope>NUCLEOTIDE SEQUENCE [LARGE SCALE GENOMIC DNA]</scope>
    <source>
        <strain evidence="1">NCTC11421</strain>
    </source>
</reference>